<sequence>MSGKNDDALKVDTNGLSKVGKQCHDIAEQMPAELARVHKPSDEAAAGLSGRLSGAAITACTEAWEKGQRQLAKDIGDNGNNMITAANNYDGVDDAVHKSLIYGGR</sequence>
<dbReference type="InterPro" id="IPR036689">
    <property type="entry name" value="ESAT-6-like_sf"/>
</dbReference>
<reference evidence="2" key="1">
    <citation type="submission" date="2022-12" db="EMBL/GenBank/DDBJ databases">
        <authorList>
            <person name="Mo P."/>
        </authorList>
    </citation>
    <scope>NUCLEOTIDE SEQUENCE [LARGE SCALE GENOMIC DNA]</scope>
    <source>
        <strain evidence="2">HUAS 3-15</strain>
    </source>
</reference>
<dbReference type="SUPFAM" id="SSF140453">
    <property type="entry name" value="EsxAB dimer-like"/>
    <property type="match status" value="1"/>
</dbReference>
<accession>A0ABY7Q8S2</accession>
<protein>
    <submittedName>
        <fullName evidence="1">Type VII secretion target</fullName>
    </submittedName>
</protein>
<keyword evidence="2" id="KW-1185">Reference proteome</keyword>
<dbReference type="Proteomes" id="UP001212821">
    <property type="component" value="Chromosome"/>
</dbReference>
<gene>
    <name evidence="1" type="ORF">O1G21_26685</name>
</gene>
<proteinExistence type="predicted"/>
<dbReference type="Gene3D" id="1.10.287.1060">
    <property type="entry name" value="ESAT-6-like"/>
    <property type="match status" value="1"/>
</dbReference>
<name>A0ABY7Q8S2_9ACTN</name>
<dbReference type="EMBL" id="CP115450">
    <property type="protein sequence ID" value="WBP89071.1"/>
    <property type="molecule type" value="Genomic_DNA"/>
</dbReference>
<evidence type="ECO:0000313" key="2">
    <source>
        <dbReference type="Proteomes" id="UP001212821"/>
    </source>
</evidence>
<dbReference type="RefSeq" id="WP_270147184.1">
    <property type="nucleotide sequence ID" value="NZ_CP115450.1"/>
</dbReference>
<evidence type="ECO:0000313" key="1">
    <source>
        <dbReference type="EMBL" id="WBP89071.1"/>
    </source>
</evidence>
<organism evidence="1 2">
    <name type="scientific">Kitasatospora cathayae</name>
    <dbReference type="NCBI Taxonomy" id="3004092"/>
    <lineage>
        <taxon>Bacteria</taxon>
        <taxon>Bacillati</taxon>
        <taxon>Actinomycetota</taxon>
        <taxon>Actinomycetes</taxon>
        <taxon>Kitasatosporales</taxon>
        <taxon>Streptomycetaceae</taxon>
        <taxon>Kitasatospora</taxon>
    </lineage>
</organism>